<sequence>MSAIANESSKEAQEMRHEQHSGPGVYVIIWVALMILTVVTVVTGRMHMPDWGLALALVIASVKGTLVALYFMHLSEHQGANRLVFGCSMLFVVLLLLFTLFDIGTRFRPTLAPNGHPSQWPVATGQSLPYEGTQGPAPLVPTH</sequence>
<keyword evidence="4 6" id="KW-1133">Transmembrane helix</keyword>
<evidence type="ECO:0000313" key="7">
    <source>
        <dbReference type="EMBL" id="ATB28417.1"/>
    </source>
</evidence>
<dbReference type="RefSeq" id="WP_095977101.1">
    <property type="nucleotide sequence ID" value="NZ_CP022163.1"/>
</dbReference>
<dbReference type="SUPFAM" id="SSF103473">
    <property type="entry name" value="MFS general substrate transporter"/>
    <property type="match status" value="1"/>
</dbReference>
<dbReference type="EMBL" id="CP022163">
    <property type="protein sequence ID" value="ATB28417.1"/>
    <property type="molecule type" value="Genomic_DNA"/>
</dbReference>
<evidence type="ECO:0000256" key="1">
    <source>
        <dbReference type="ARBA" id="ARBA00004651"/>
    </source>
</evidence>
<gene>
    <name evidence="7" type="ORF">MEBOL_001864</name>
</gene>
<feature type="transmembrane region" description="Helical" evidence="6">
    <location>
        <begin position="24"/>
        <end position="44"/>
    </location>
</feature>
<keyword evidence="2" id="KW-1003">Cell membrane</keyword>
<dbReference type="NCBIfam" id="TIGR02229">
    <property type="entry name" value="caa3_sub_IV"/>
    <property type="match status" value="1"/>
</dbReference>
<keyword evidence="5 6" id="KW-0472">Membrane</keyword>
<comment type="subcellular location">
    <subcellularLocation>
        <location evidence="1">Cell membrane</location>
        <topology evidence="1">Multi-pass membrane protein</topology>
    </subcellularLocation>
</comment>
<dbReference type="InterPro" id="IPR011743">
    <property type="entry name" value="Caa3_sub_IV"/>
</dbReference>
<keyword evidence="8" id="KW-1185">Reference proteome</keyword>
<name>A0A250IBA3_9BACT</name>
<organism evidence="7 8">
    <name type="scientific">Melittangium boletus DSM 14713</name>
    <dbReference type="NCBI Taxonomy" id="1294270"/>
    <lineage>
        <taxon>Bacteria</taxon>
        <taxon>Pseudomonadati</taxon>
        <taxon>Myxococcota</taxon>
        <taxon>Myxococcia</taxon>
        <taxon>Myxococcales</taxon>
        <taxon>Cystobacterineae</taxon>
        <taxon>Archangiaceae</taxon>
        <taxon>Melittangium</taxon>
    </lineage>
</organism>
<dbReference type="Pfam" id="PF03626">
    <property type="entry name" value="COX4_pro"/>
    <property type="match status" value="1"/>
</dbReference>
<evidence type="ECO:0008006" key="9">
    <source>
        <dbReference type="Google" id="ProtNLM"/>
    </source>
</evidence>
<dbReference type="Proteomes" id="UP000217289">
    <property type="component" value="Chromosome"/>
</dbReference>
<dbReference type="InterPro" id="IPR036259">
    <property type="entry name" value="MFS_trans_sf"/>
</dbReference>
<evidence type="ECO:0000256" key="6">
    <source>
        <dbReference type="SAM" id="Phobius"/>
    </source>
</evidence>
<feature type="transmembrane region" description="Helical" evidence="6">
    <location>
        <begin position="83"/>
        <end position="101"/>
    </location>
</feature>
<dbReference type="OrthoDB" id="5522364at2"/>
<feature type="transmembrane region" description="Helical" evidence="6">
    <location>
        <begin position="51"/>
        <end position="71"/>
    </location>
</feature>
<dbReference type="InterPro" id="IPR005171">
    <property type="entry name" value="Cyt_c_oxidase_su4_prok"/>
</dbReference>
<evidence type="ECO:0000256" key="4">
    <source>
        <dbReference type="ARBA" id="ARBA00022989"/>
    </source>
</evidence>
<evidence type="ECO:0000313" key="8">
    <source>
        <dbReference type="Proteomes" id="UP000217289"/>
    </source>
</evidence>
<evidence type="ECO:0000256" key="5">
    <source>
        <dbReference type="ARBA" id="ARBA00023136"/>
    </source>
</evidence>
<keyword evidence="3 6" id="KW-0812">Transmembrane</keyword>
<evidence type="ECO:0000256" key="3">
    <source>
        <dbReference type="ARBA" id="ARBA00022692"/>
    </source>
</evidence>
<protein>
    <recommendedName>
        <fullName evidence="9">Cytochrome-c oxidase</fullName>
    </recommendedName>
</protein>
<reference evidence="7 8" key="1">
    <citation type="submission" date="2017-06" db="EMBL/GenBank/DDBJ databases">
        <authorList>
            <person name="Kim H.J."/>
            <person name="Triplett B.A."/>
        </authorList>
    </citation>
    <scope>NUCLEOTIDE SEQUENCE [LARGE SCALE GENOMIC DNA]</scope>
    <source>
        <strain evidence="7 8">DSM 14713</strain>
    </source>
</reference>
<evidence type="ECO:0000256" key="2">
    <source>
        <dbReference type="ARBA" id="ARBA00022475"/>
    </source>
</evidence>
<proteinExistence type="predicted"/>
<accession>A0A250IBA3</accession>
<dbReference type="GO" id="GO:0005886">
    <property type="term" value="C:plasma membrane"/>
    <property type="evidence" value="ECO:0007669"/>
    <property type="project" value="UniProtKB-SubCell"/>
</dbReference>
<dbReference type="AlphaFoldDB" id="A0A250IBA3"/>
<dbReference type="KEGG" id="mbd:MEBOL_001864"/>